<protein>
    <recommendedName>
        <fullName evidence="3">FixH protein</fullName>
    </recommendedName>
</protein>
<proteinExistence type="predicted"/>
<evidence type="ECO:0000313" key="1">
    <source>
        <dbReference type="EMBL" id="RKR84667.1"/>
    </source>
</evidence>
<keyword evidence="2" id="KW-1185">Reference proteome</keyword>
<dbReference type="RefSeq" id="WP_008513208.1">
    <property type="nucleotide sequence ID" value="NZ_RBKU01000001.1"/>
</dbReference>
<gene>
    <name evidence="1" type="ORF">BDD43_4917</name>
</gene>
<dbReference type="Proteomes" id="UP000268007">
    <property type="component" value="Unassembled WGS sequence"/>
</dbReference>
<dbReference type="OrthoDB" id="769196at2"/>
<dbReference type="EMBL" id="RBKU01000001">
    <property type="protein sequence ID" value="RKR84667.1"/>
    <property type="molecule type" value="Genomic_DNA"/>
</dbReference>
<evidence type="ECO:0008006" key="3">
    <source>
        <dbReference type="Google" id="ProtNLM"/>
    </source>
</evidence>
<accession>A0A495J710</accession>
<name>A0A495J710_9SPHI</name>
<comment type="caution">
    <text evidence="1">The sequence shown here is derived from an EMBL/GenBank/DDBJ whole genome shotgun (WGS) entry which is preliminary data.</text>
</comment>
<evidence type="ECO:0000313" key="2">
    <source>
        <dbReference type="Proteomes" id="UP000268007"/>
    </source>
</evidence>
<reference evidence="1 2" key="1">
    <citation type="submission" date="2018-10" db="EMBL/GenBank/DDBJ databases">
        <title>Genomic Encyclopedia of Archaeal and Bacterial Type Strains, Phase II (KMG-II): from individual species to whole genera.</title>
        <authorList>
            <person name="Goeker M."/>
        </authorList>
    </citation>
    <scope>NUCLEOTIDE SEQUENCE [LARGE SCALE GENOMIC DNA]</scope>
    <source>
        <strain evidence="1 2">DSM 18602</strain>
    </source>
</reference>
<dbReference type="AlphaFoldDB" id="A0A495J710"/>
<sequence>MKFLRFNFCHPVKGNVHLTLLSKDTPKSQHSVFDSQETNLIEVPIDHCEDGKWKIELDWEYENEFFMHKKEFEIKAHKKIY</sequence>
<organism evidence="1 2">
    <name type="scientific">Mucilaginibacter gracilis</name>
    <dbReference type="NCBI Taxonomy" id="423350"/>
    <lineage>
        <taxon>Bacteria</taxon>
        <taxon>Pseudomonadati</taxon>
        <taxon>Bacteroidota</taxon>
        <taxon>Sphingobacteriia</taxon>
        <taxon>Sphingobacteriales</taxon>
        <taxon>Sphingobacteriaceae</taxon>
        <taxon>Mucilaginibacter</taxon>
    </lineage>
</organism>